<keyword evidence="2" id="KW-0378">Hydrolase</keyword>
<dbReference type="EMBL" id="MNPL01007681">
    <property type="protein sequence ID" value="OQR74617.1"/>
    <property type="molecule type" value="Genomic_DNA"/>
</dbReference>
<dbReference type="SUPFAM" id="SSF109604">
    <property type="entry name" value="HD-domain/PDEase-like"/>
    <property type="match status" value="1"/>
</dbReference>
<feature type="domain" description="PDEase" evidence="3">
    <location>
        <begin position="23"/>
        <end position="308"/>
    </location>
</feature>
<evidence type="ECO:0000313" key="4">
    <source>
        <dbReference type="EMBL" id="OQR74617.1"/>
    </source>
</evidence>
<dbReference type="STRING" id="418985.A0A1V9XMA3"/>
<gene>
    <name evidence="4" type="ORF">BIW11_08945</name>
</gene>
<comment type="caution">
    <text evidence="4">The sequence shown here is derived from an EMBL/GenBank/DDBJ whole genome shotgun (WGS) entry which is preliminary data.</text>
</comment>
<dbReference type="Proteomes" id="UP000192247">
    <property type="component" value="Unassembled WGS sequence"/>
</dbReference>
<dbReference type="PROSITE" id="PS00126">
    <property type="entry name" value="PDEASE_I_1"/>
    <property type="match status" value="1"/>
</dbReference>
<dbReference type="PROSITE" id="PS51845">
    <property type="entry name" value="PDEASE_I_2"/>
    <property type="match status" value="1"/>
</dbReference>
<dbReference type="InterPro" id="IPR023174">
    <property type="entry name" value="PDEase_CS"/>
</dbReference>
<proteinExistence type="predicted"/>
<evidence type="ECO:0000256" key="1">
    <source>
        <dbReference type="ARBA" id="ARBA00022723"/>
    </source>
</evidence>
<keyword evidence="5" id="KW-1185">Reference proteome</keyword>
<dbReference type="PANTHER" id="PTHR11347">
    <property type="entry name" value="CYCLIC NUCLEOTIDE PHOSPHODIESTERASE"/>
    <property type="match status" value="1"/>
</dbReference>
<dbReference type="InParanoid" id="A0A1V9XMA3"/>
<dbReference type="AlphaFoldDB" id="A0A1V9XMA3"/>
<evidence type="ECO:0000313" key="5">
    <source>
        <dbReference type="Proteomes" id="UP000192247"/>
    </source>
</evidence>
<dbReference type="GO" id="GO:0007165">
    <property type="term" value="P:signal transduction"/>
    <property type="evidence" value="ECO:0007669"/>
    <property type="project" value="InterPro"/>
</dbReference>
<reference evidence="4 5" key="1">
    <citation type="journal article" date="2017" name="Gigascience">
        <title>Draft genome of the honey bee ectoparasitic mite, Tropilaelaps mercedesae, is shaped by the parasitic life history.</title>
        <authorList>
            <person name="Dong X."/>
            <person name="Armstrong S.D."/>
            <person name="Xia D."/>
            <person name="Makepeace B.L."/>
            <person name="Darby A.C."/>
            <person name="Kadowaki T."/>
        </authorList>
    </citation>
    <scope>NUCLEOTIDE SEQUENCE [LARGE SCALE GENOMIC DNA]</scope>
    <source>
        <strain evidence="4">Wuxi-XJTLU</strain>
    </source>
</reference>
<dbReference type="CDD" id="cd00077">
    <property type="entry name" value="HDc"/>
    <property type="match status" value="1"/>
</dbReference>
<dbReference type="InterPro" id="IPR036971">
    <property type="entry name" value="PDEase_catalytic_dom_sf"/>
</dbReference>
<dbReference type="GO" id="GO:0004114">
    <property type="term" value="F:3',5'-cyclic-nucleotide phosphodiesterase activity"/>
    <property type="evidence" value="ECO:0007669"/>
    <property type="project" value="InterPro"/>
</dbReference>
<protein>
    <submittedName>
        <fullName evidence="4">cGMP-inhibited 3</fullName>
    </submittedName>
</protein>
<organism evidence="4 5">
    <name type="scientific">Tropilaelaps mercedesae</name>
    <dbReference type="NCBI Taxonomy" id="418985"/>
    <lineage>
        <taxon>Eukaryota</taxon>
        <taxon>Metazoa</taxon>
        <taxon>Ecdysozoa</taxon>
        <taxon>Arthropoda</taxon>
        <taxon>Chelicerata</taxon>
        <taxon>Arachnida</taxon>
        <taxon>Acari</taxon>
        <taxon>Parasitiformes</taxon>
        <taxon>Mesostigmata</taxon>
        <taxon>Gamasina</taxon>
        <taxon>Dermanyssoidea</taxon>
        <taxon>Laelapidae</taxon>
        <taxon>Tropilaelaps</taxon>
    </lineage>
</organism>
<dbReference type="Gene3D" id="1.10.1300.10">
    <property type="entry name" value="3'5'-cyclic nucleotide phosphodiesterase, catalytic domain"/>
    <property type="match status" value="1"/>
</dbReference>
<name>A0A1V9XMA3_9ACAR</name>
<sequence>MNNLGRSPSDFAIGPEMTVQMAGGKLRQKIDDRVCTGHATNNLGSLGLHPEPARSLNILNSSFQMSYRIFYDTGLIESFKIPEKEFLAFLHALECGYRDKPYHNRMHAADVLHGVYHLTSQPIAGLEQVPVTDSTQPESGQDSPLHQTYFGKRTWAPVRGPDLDGPTLKTASSAIDGTAAAQSYPSDGNMPYGIMGINFPALELMALYLAAAMHDFDHPGRTNAFLVTTHAPQAILYNDRSVLENHHAAAAWSLLLSRPEFDFLRNLDKAEFKRLRYLIIECVLATDLKRHFEILAEFTAKVSSCLPK</sequence>
<accession>A0A1V9XMA3</accession>
<dbReference type="InterPro" id="IPR002073">
    <property type="entry name" value="PDEase_catalytic_dom"/>
</dbReference>
<keyword evidence="1" id="KW-0479">Metal-binding</keyword>
<dbReference type="InterPro" id="IPR003607">
    <property type="entry name" value="HD/PDEase_dom"/>
</dbReference>
<dbReference type="Pfam" id="PF00233">
    <property type="entry name" value="PDEase_I"/>
    <property type="match status" value="1"/>
</dbReference>
<dbReference type="OrthoDB" id="189220at2759"/>
<evidence type="ECO:0000259" key="3">
    <source>
        <dbReference type="PROSITE" id="PS51845"/>
    </source>
</evidence>
<evidence type="ECO:0000256" key="2">
    <source>
        <dbReference type="ARBA" id="ARBA00022801"/>
    </source>
</evidence>
<dbReference type="GO" id="GO:0046872">
    <property type="term" value="F:metal ion binding"/>
    <property type="evidence" value="ECO:0007669"/>
    <property type="project" value="UniProtKB-KW"/>
</dbReference>